<feature type="non-terminal residue" evidence="1">
    <location>
        <position position="1"/>
    </location>
</feature>
<proteinExistence type="predicted"/>
<organism evidence="1 2">
    <name type="scientific">Ixodes persulcatus</name>
    <name type="common">Taiga tick</name>
    <dbReference type="NCBI Taxonomy" id="34615"/>
    <lineage>
        <taxon>Eukaryota</taxon>
        <taxon>Metazoa</taxon>
        <taxon>Ecdysozoa</taxon>
        <taxon>Arthropoda</taxon>
        <taxon>Chelicerata</taxon>
        <taxon>Arachnida</taxon>
        <taxon>Acari</taxon>
        <taxon>Parasitiformes</taxon>
        <taxon>Ixodida</taxon>
        <taxon>Ixodoidea</taxon>
        <taxon>Ixodidae</taxon>
        <taxon>Ixodinae</taxon>
        <taxon>Ixodes</taxon>
    </lineage>
</organism>
<reference evidence="1 2" key="1">
    <citation type="journal article" date="2020" name="Cell">
        <title>Large-Scale Comparative Analyses of Tick Genomes Elucidate Their Genetic Diversity and Vector Capacities.</title>
        <authorList>
            <consortium name="Tick Genome and Microbiome Consortium (TIGMIC)"/>
            <person name="Jia N."/>
            <person name="Wang J."/>
            <person name="Shi W."/>
            <person name="Du L."/>
            <person name="Sun Y."/>
            <person name="Zhan W."/>
            <person name="Jiang J.F."/>
            <person name="Wang Q."/>
            <person name="Zhang B."/>
            <person name="Ji P."/>
            <person name="Bell-Sakyi L."/>
            <person name="Cui X.M."/>
            <person name="Yuan T.T."/>
            <person name="Jiang B.G."/>
            <person name="Yang W.F."/>
            <person name="Lam T.T."/>
            <person name="Chang Q.C."/>
            <person name="Ding S.J."/>
            <person name="Wang X.J."/>
            <person name="Zhu J.G."/>
            <person name="Ruan X.D."/>
            <person name="Zhao L."/>
            <person name="Wei J.T."/>
            <person name="Ye R.Z."/>
            <person name="Que T.C."/>
            <person name="Du C.H."/>
            <person name="Zhou Y.H."/>
            <person name="Cheng J.X."/>
            <person name="Dai P.F."/>
            <person name="Guo W.B."/>
            <person name="Han X.H."/>
            <person name="Huang E.J."/>
            <person name="Li L.F."/>
            <person name="Wei W."/>
            <person name="Gao Y.C."/>
            <person name="Liu J.Z."/>
            <person name="Shao H.Z."/>
            <person name="Wang X."/>
            <person name="Wang C.C."/>
            <person name="Yang T.C."/>
            <person name="Huo Q.B."/>
            <person name="Li W."/>
            <person name="Chen H.Y."/>
            <person name="Chen S.E."/>
            <person name="Zhou L.G."/>
            <person name="Ni X.B."/>
            <person name="Tian J.H."/>
            <person name="Sheng Y."/>
            <person name="Liu T."/>
            <person name="Pan Y.S."/>
            <person name="Xia L.Y."/>
            <person name="Li J."/>
            <person name="Zhao F."/>
            <person name="Cao W.C."/>
        </authorList>
    </citation>
    <scope>NUCLEOTIDE SEQUENCE [LARGE SCALE GENOMIC DNA]</scope>
    <source>
        <strain evidence="1">Iper-2018</strain>
    </source>
</reference>
<protein>
    <submittedName>
        <fullName evidence="1">Uncharacterized protein</fullName>
    </submittedName>
</protein>
<evidence type="ECO:0000313" key="1">
    <source>
        <dbReference type="EMBL" id="KAG0418623.1"/>
    </source>
</evidence>
<comment type="caution">
    <text evidence="1">The sequence shown here is derived from an EMBL/GenBank/DDBJ whole genome shotgun (WGS) entry which is preliminary data.</text>
</comment>
<evidence type="ECO:0000313" key="2">
    <source>
        <dbReference type="Proteomes" id="UP000805193"/>
    </source>
</evidence>
<keyword evidence="2" id="KW-1185">Reference proteome</keyword>
<accession>A0AC60PF18</accession>
<dbReference type="Proteomes" id="UP000805193">
    <property type="component" value="Unassembled WGS sequence"/>
</dbReference>
<gene>
    <name evidence="1" type="ORF">HPB47_004700</name>
</gene>
<dbReference type="EMBL" id="JABSTQ010010723">
    <property type="protein sequence ID" value="KAG0418623.1"/>
    <property type="molecule type" value="Genomic_DNA"/>
</dbReference>
<sequence length="463" mass="50349">PHTIGLPPRWRLGGLAPCATSFALIKMAMQVTVEGEDIYPEEFQCAGSQSAFTKRKSSQKCLPAESEQPANTPSGSSNGCSRTPASSIVRPRGGLNVKNVSQVKIAQALVTAAGLSFTNAAEDIICPNAVQNILVVSTPSEHNAKTYARVEAISIGSAIFEVSSYLAAPDNTCKGIIRNIDLELDHEQLRSLIVQPRNPKALEARRIKNSTTVVILFDGLKVPNYVICGLSMLRCTLYRRQTEVCYACGRLGHGADVCPTPGTVVCRGCGVNCPSDQHICSPKCALCGGPHPTADKSCKQRYQVPYIVRQRRKERRDYNQDFPPMGQLSRPAVPPWAGSGSRGPGITRETGWADRVKGSPTQVTGGMPPEQHNTRIVQWQKENAALKGAIEQLRSEMVELRSARKCEASQPPQAPKPAREETPMEGPVEAPSEARTAKKRALTKPVRDEGLEEFQTAMRVMLK</sequence>
<name>A0AC60PF18_IXOPE</name>